<dbReference type="AlphaFoldDB" id="A0A368JJ56"/>
<accession>A0A368JJ56</accession>
<sequence length="273" mass="28713">MKTNATLLTGLLLTGSLLAPHLYAQTAPDQPNGPEVTTLTPGLPPPAFDQPRPERPGGPGRHPGHRPDRREARGPLGRREGLTALTTVTGTVGQLTGNDDFILNGFTLKNASGTVTTVKFPAHLGQSVQQAVKAGSNVSVTGFTETSHRGEVNFRMTSLTAGKTTVTDAPPTVLPTPPAPPTMSTVTGKIADYQLDREGRVNGLILSTPGDSKTIVRIPSNVVAQLSNLATKGSTITVQGFAKIPHEGQVQLEKATILRASVLTINGQQYLVR</sequence>
<feature type="signal peptide" evidence="2">
    <location>
        <begin position="1"/>
        <end position="24"/>
    </location>
</feature>
<comment type="caution">
    <text evidence="3">The sequence shown here is derived from an EMBL/GenBank/DDBJ whole genome shotgun (WGS) entry which is preliminary data.</text>
</comment>
<feature type="chain" id="PRO_5016620721" description="DUF5666 domain-containing protein" evidence="2">
    <location>
        <begin position="25"/>
        <end position="273"/>
    </location>
</feature>
<feature type="region of interest" description="Disordered" evidence="1">
    <location>
        <begin position="24"/>
        <end position="82"/>
    </location>
</feature>
<feature type="compositionally biased region" description="Pro residues" evidence="1">
    <location>
        <begin position="172"/>
        <end position="181"/>
    </location>
</feature>
<feature type="region of interest" description="Disordered" evidence="1">
    <location>
        <begin position="164"/>
        <end position="183"/>
    </location>
</feature>
<organism evidence="3 4">
    <name type="scientific">Larkinella punicea</name>
    <dbReference type="NCBI Taxonomy" id="2315727"/>
    <lineage>
        <taxon>Bacteria</taxon>
        <taxon>Pseudomonadati</taxon>
        <taxon>Bacteroidota</taxon>
        <taxon>Cytophagia</taxon>
        <taxon>Cytophagales</taxon>
        <taxon>Spirosomataceae</taxon>
        <taxon>Larkinella</taxon>
    </lineage>
</organism>
<reference evidence="3 4" key="1">
    <citation type="submission" date="2018-07" db="EMBL/GenBank/DDBJ databases">
        <title>Genome analysis of Larkinella rosea.</title>
        <authorList>
            <person name="Zhou Z."/>
            <person name="Wang G."/>
        </authorList>
    </citation>
    <scope>NUCLEOTIDE SEQUENCE [LARGE SCALE GENOMIC DNA]</scope>
    <source>
        <strain evidence="4">zzj9</strain>
    </source>
</reference>
<keyword evidence="4" id="KW-1185">Reference proteome</keyword>
<name>A0A368JJ56_9BACT</name>
<keyword evidence="2" id="KW-0732">Signal</keyword>
<protein>
    <recommendedName>
        <fullName evidence="5">DUF5666 domain-containing protein</fullName>
    </recommendedName>
</protein>
<evidence type="ECO:0000313" key="3">
    <source>
        <dbReference type="EMBL" id="RCR66714.1"/>
    </source>
</evidence>
<dbReference type="OrthoDB" id="880749at2"/>
<dbReference type="EMBL" id="QOWE01000025">
    <property type="protein sequence ID" value="RCR66714.1"/>
    <property type="molecule type" value="Genomic_DNA"/>
</dbReference>
<dbReference type="Proteomes" id="UP000253383">
    <property type="component" value="Unassembled WGS sequence"/>
</dbReference>
<evidence type="ECO:0000256" key="2">
    <source>
        <dbReference type="SAM" id="SignalP"/>
    </source>
</evidence>
<proteinExistence type="predicted"/>
<evidence type="ECO:0000313" key="4">
    <source>
        <dbReference type="Proteomes" id="UP000253383"/>
    </source>
</evidence>
<evidence type="ECO:0000256" key="1">
    <source>
        <dbReference type="SAM" id="MobiDB-lite"/>
    </source>
</evidence>
<feature type="compositionally biased region" description="Basic and acidic residues" evidence="1">
    <location>
        <begin position="65"/>
        <end position="81"/>
    </location>
</feature>
<evidence type="ECO:0008006" key="5">
    <source>
        <dbReference type="Google" id="ProtNLM"/>
    </source>
</evidence>
<gene>
    <name evidence="3" type="ORF">DUE52_25805</name>
</gene>
<dbReference type="RefSeq" id="WP_114408962.1">
    <property type="nucleotide sequence ID" value="NZ_QOWE01000025.1"/>
</dbReference>